<evidence type="ECO:0000256" key="2">
    <source>
        <dbReference type="SAM" id="Phobius"/>
    </source>
</evidence>
<sequence>MKKSKWDEEQLKVLLSQLPMVKDDRSANQIYQKLWMAKPQHKSSKKRIGAFTATVLVLFLLMLITPQLVEQNSSQNGEAHDLSSQGKINEAKHGHSKVSSDQPKHEESFVVSKSQKDDYVTLAFINQSKSVIVPVSIRKNDTITNVKEAYNAFRQFEDDHFESIDTYFQHIKFTEQKQAKKMTIQVNDDVPDISVNELELVKEMINDAFKWGAYESVQFVSNGEPGIEFSSSGVLVEIPIEQHSKKGYFLYESSEGRQFLAPSNDQYHNIEEAIHKMQTNANSSYLKSIISDNQQIKEIDKEGNKLTMQFSADIHNDVQTILMIEGLLMTAKDFGFTKVKFVNTNITRVGHYDLSKSVPVPYAPNPITIKG</sequence>
<accession>A0ABT4X6Q3</accession>
<organism evidence="3 4">
    <name type="scientific">Bacillus changyiensis</name>
    <dbReference type="NCBI Taxonomy" id="3004103"/>
    <lineage>
        <taxon>Bacteria</taxon>
        <taxon>Bacillati</taxon>
        <taxon>Bacillota</taxon>
        <taxon>Bacilli</taxon>
        <taxon>Bacillales</taxon>
        <taxon>Bacillaceae</taxon>
        <taxon>Bacillus</taxon>
    </lineage>
</organism>
<dbReference type="RefSeq" id="WP_271341598.1">
    <property type="nucleotide sequence ID" value="NZ_JAQKAB010000010.1"/>
</dbReference>
<dbReference type="Proteomes" id="UP001211894">
    <property type="component" value="Unassembled WGS sequence"/>
</dbReference>
<keyword evidence="2" id="KW-0472">Membrane</keyword>
<keyword evidence="2" id="KW-1133">Transmembrane helix</keyword>
<keyword evidence="4" id="KW-1185">Reference proteome</keyword>
<keyword evidence="2" id="KW-0812">Transmembrane</keyword>
<reference evidence="3 4" key="1">
    <citation type="submission" date="2023-01" db="EMBL/GenBank/DDBJ databases">
        <title>Bacillus changyiensis sp. nov., isolated from a coastal deposit.</title>
        <authorList>
            <person name="Xiao G."/>
            <person name="Lai Q."/>
            <person name="Hu Z."/>
            <person name="Shao Z."/>
        </authorList>
    </citation>
    <scope>NUCLEOTIDE SEQUENCE [LARGE SCALE GENOMIC DNA]</scope>
    <source>
        <strain evidence="3 4">CLL-7-23</strain>
    </source>
</reference>
<evidence type="ECO:0000256" key="1">
    <source>
        <dbReference type="SAM" id="MobiDB-lite"/>
    </source>
</evidence>
<name>A0ABT4X6Q3_9BACI</name>
<feature type="compositionally biased region" description="Polar residues" evidence="1">
    <location>
        <begin position="75"/>
        <end position="87"/>
    </location>
</feature>
<evidence type="ECO:0000313" key="4">
    <source>
        <dbReference type="Proteomes" id="UP001211894"/>
    </source>
</evidence>
<dbReference type="EMBL" id="JAQKAB010000010">
    <property type="protein sequence ID" value="MDA7027777.1"/>
    <property type="molecule type" value="Genomic_DNA"/>
</dbReference>
<gene>
    <name evidence="3" type="ORF">PJ311_14435</name>
</gene>
<protein>
    <submittedName>
        <fullName evidence="3">RsiX protein</fullName>
    </submittedName>
</protein>
<feature type="transmembrane region" description="Helical" evidence="2">
    <location>
        <begin position="48"/>
        <end position="69"/>
    </location>
</feature>
<feature type="region of interest" description="Disordered" evidence="1">
    <location>
        <begin position="75"/>
        <end position="108"/>
    </location>
</feature>
<proteinExistence type="predicted"/>
<evidence type="ECO:0000313" key="3">
    <source>
        <dbReference type="EMBL" id="MDA7027777.1"/>
    </source>
</evidence>
<comment type="caution">
    <text evidence="3">The sequence shown here is derived from an EMBL/GenBank/DDBJ whole genome shotgun (WGS) entry which is preliminary data.</text>
</comment>